<reference evidence="1 2" key="1">
    <citation type="journal article" date="2016" name="Microbes Environ.">
        <title>Phylogenetically diverse aerobic anoxygenic phototrophic bacteria isolated from epilithic biofilms in Tama river, Japan.</title>
        <authorList>
            <person name="Hirose S."/>
            <person name="Matsuura K."/>
            <person name="Haruta S."/>
        </authorList>
    </citation>
    <scope>NUCLEOTIDE SEQUENCE [LARGE SCALE GENOMIC DNA]</scope>
    <source>
        <strain evidence="1 2">S08</strain>
    </source>
</reference>
<evidence type="ECO:0000313" key="2">
    <source>
        <dbReference type="Proteomes" id="UP000831327"/>
    </source>
</evidence>
<keyword evidence="2" id="KW-1185">Reference proteome</keyword>
<accession>A0ABM7Y283</accession>
<gene>
    <name evidence="1" type="ORF">Rmf_18150</name>
</gene>
<name>A0ABM7Y283_9PROT</name>
<evidence type="ECO:0000313" key="1">
    <source>
        <dbReference type="EMBL" id="BDG71886.1"/>
    </source>
</evidence>
<protein>
    <submittedName>
        <fullName evidence="1">Uncharacterized protein</fullName>
    </submittedName>
</protein>
<dbReference type="Proteomes" id="UP000831327">
    <property type="component" value="Chromosome"/>
</dbReference>
<organism evidence="1 2">
    <name type="scientific">Roseomonas fluvialis</name>
    <dbReference type="NCBI Taxonomy" id="1750527"/>
    <lineage>
        <taxon>Bacteria</taxon>
        <taxon>Pseudomonadati</taxon>
        <taxon>Pseudomonadota</taxon>
        <taxon>Alphaproteobacteria</taxon>
        <taxon>Acetobacterales</taxon>
        <taxon>Roseomonadaceae</taxon>
        <taxon>Roseomonas</taxon>
    </lineage>
</organism>
<dbReference type="EMBL" id="AP025637">
    <property type="protein sequence ID" value="BDG71886.1"/>
    <property type="molecule type" value="Genomic_DNA"/>
</dbReference>
<sequence>MQLKSEIPALKALSLRDRDDLEINHVNKLTLEDKSVKNSEADLLIRVWRRRHIENYLMCPDAISRALIRYVEDVEQFFQSHAIVIPPNFASRDIPAALADARGKEMIREGANSLYRNFNISPEDIAKEMREDEIADDIKEILAQIASL</sequence>
<proteinExistence type="predicted"/>